<reference evidence="3" key="1">
    <citation type="journal article" date="2019" name="Int. J. Syst. Evol. Microbiol.">
        <title>The Global Catalogue of Microorganisms (GCM) 10K type strain sequencing project: providing services to taxonomists for standard genome sequencing and annotation.</title>
        <authorList>
            <consortium name="The Broad Institute Genomics Platform"/>
            <consortium name="The Broad Institute Genome Sequencing Center for Infectious Disease"/>
            <person name="Wu L."/>
            <person name="Ma J."/>
        </authorList>
    </citation>
    <scope>NUCLEOTIDE SEQUENCE [LARGE SCALE GENOMIC DNA]</scope>
    <source>
        <strain evidence="3">JCM 16548</strain>
    </source>
</reference>
<feature type="transmembrane region" description="Helical" evidence="1">
    <location>
        <begin position="33"/>
        <end position="55"/>
    </location>
</feature>
<proteinExistence type="predicted"/>
<keyword evidence="1" id="KW-0472">Membrane</keyword>
<protein>
    <submittedName>
        <fullName evidence="2">Uncharacterized protein</fullName>
    </submittedName>
</protein>
<keyword evidence="1" id="KW-1133">Transmembrane helix</keyword>
<evidence type="ECO:0000256" key="1">
    <source>
        <dbReference type="SAM" id="Phobius"/>
    </source>
</evidence>
<name>A0ABP7E6F4_9ACTN</name>
<dbReference type="Proteomes" id="UP001500051">
    <property type="component" value="Unassembled WGS sequence"/>
</dbReference>
<accession>A0ABP7E6F4</accession>
<keyword evidence="1" id="KW-0812">Transmembrane</keyword>
<evidence type="ECO:0000313" key="2">
    <source>
        <dbReference type="EMBL" id="GAA3714961.1"/>
    </source>
</evidence>
<sequence length="68" mass="7190">MTELMTIFAAALALPADIGLVVLETVRPTRGNGFAASIIGAAMAIGLLIIVAKFATTKPRNRRRPPRS</sequence>
<keyword evidence="3" id="KW-1185">Reference proteome</keyword>
<dbReference type="RefSeq" id="WP_344814014.1">
    <property type="nucleotide sequence ID" value="NZ_BAAAYX010000020.1"/>
</dbReference>
<comment type="caution">
    <text evidence="2">The sequence shown here is derived from an EMBL/GenBank/DDBJ whole genome shotgun (WGS) entry which is preliminary data.</text>
</comment>
<gene>
    <name evidence="2" type="ORF">GCM10022204_37800</name>
</gene>
<evidence type="ECO:0000313" key="3">
    <source>
        <dbReference type="Proteomes" id="UP001500051"/>
    </source>
</evidence>
<organism evidence="2 3">
    <name type="scientific">Microlunatus aurantiacus</name>
    <dbReference type="NCBI Taxonomy" id="446786"/>
    <lineage>
        <taxon>Bacteria</taxon>
        <taxon>Bacillati</taxon>
        <taxon>Actinomycetota</taxon>
        <taxon>Actinomycetes</taxon>
        <taxon>Propionibacteriales</taxon>
        <taxon>Propionibacteriaceae</taxon>
        <taxon>Microlunatus</taxon>
    </lineage>
</organism>
<dbReference type="EMBL" id="BAAAYX010000020">
    <property type="protein sequence ID" value="GAA3714961.1"/>
    <property type="molecule type" value="Genomic_DNA"/>
</dbReference>